<comment type="caution">
    <text evidence="1">The sequence shown here is derived from an EMBL/GenBank/DDBJ whole genome shotgun (WGS) entry which is preliminary data.</text>
</comment>
<keyword evidence="2" id="KW-1185">Reference proteome</keyword>
<evidence type="ECO:0000313" key="2">
    <source>
        <dbReference type="Proteomes" id="UP000828390"/>
    </source>
</evidence>
<gene>
    <name evidence="1" type="ORF">DPMN_018184</name>
</gene>
<dbReference type="AlphaFoldDB" id="A0A9D4NIX2"/>
<reference evidence="1" key="2">
    <citation type="submission" date="2020-11" db="EMBL/GenBank/DDBJ databases">
        <authorList>
            <person name="McCartney M.A."/>
            <person name="Auch B."/>
            <person name="Kono T."/>
            <person name="Mallez S."/>
            <person name="Becker A."/>
            <person name="Gohl D.M."/>
            <person name="Silverstein K.A.T."/>
            <person name="Koren S."/>
            <person name="Bechman K.B."/>
            <person name="Herman A."/>
            <person name="Abrahante J.E."/>
            <person name="Garbe J."/>
        </authorList>
    </citation>
    <scope>NUCLEOTIDE SEQUENCE</scope>
    <source>
        <strain evidence="1">Duluth1</strain>
        <tissue evidence="1">Whole animal</tissue>
    </source>
</reference>
<name>A0A9D4NIX2_DREPO</name>
<protein>
    <submittedName>
        <fullName evidence="1">Uncharacterized protein</fullName>
    </submittedName>
</protein>
<reference evidence="1" key="1">
    <citation type="journal article" date="2019" name="bioRxiv">
        <title>The Genome of the Zebra Mussel, Dreissena polymorpha: A Resource for Invasive Species Research.</title>
        <authorList>
            <person name="McCartney M.A."/>
            <person name="Auch B."/>
            <person name="Kono T."/>
            <person name="Mallez S."/>
            <person name="Zhang Y."/>
            <person name="Obille A."/>
            <person name="Becker A."/>
            <person name="Abrahante J.E."/>
            <person name="Garbe J."/>
            <person name="Badalamenti J.P."/>
            <person name="Herman A."/>
            <person name="Mangelson H."/>
            <person name="Liachko I."/>
            <person name="Sullivan S."/>
            <person name="Sone E.D."/>
            <person name="Koren S."/>
            <person name="Silverstein K.A.T."/>
            <person name="Beckman K.B."/>
            <person name="Gohl D.M."/>
        </authorList>
    </citation>
    <scope>NUCLEOTIDE SEQUENCE</scope>
    <source>
        <strain evidence="1">Duluth1</strain>
        <tissue evidence="1">Whole animal</tissue>
    </source>
</reference>
<dbReference type="Proteomes" id="UP000828390">
    <property type="component" value="Unassembled WGS sequence"/>
</dbReference>
<proteinExistence type="predicted"/>
<sequence length="96" mass="11032">MTRKNTPCFRQDTRTDERAKSFRWDINAPAELSEDVFNSVISCNPVFNRPNSIRISVKVGDRFGRGETNEIGIRLLELARSHQLILHNTLNPHAKI</sequence>
<dbReference type="EMBL" id="JAIWYP010000001">
    <property type="protein sequence ID" value="KAH3894027.1"/>
    <property type="molecule type" value="Genomic_DNA"/>
</dbReference>
<accession>A0A9D4NIX2</accession>
<organism evidence="1 2">
    <name type="scientific">Dreissena polymorpha</name>
    <name type="common">Zebra mussel</name>
    <name type="synonym">Mytilus polymorpha</name>
    <dbReference type="NCBI Taxonomy" id="45954"/>
    <lineage>
        <taxon>Eukaryota</taxon>
        <taxon>Metazoa</taxon>
        <taxon>Spiralia</taxon>
        <taxon>Lophotrochozoa</taxon>
        <taxon>Mollusca</taxon>
        <taxon>Bivalvia</taxon>
        <taxon>Autobranchia</taxon>
        <taxon>Heteroconchia</taxon>
        <taxon>Euheterodonta</taxon>
        <taxon>Imparidentia</taxon>
        <taxon>Neoheterodontei</taxon>
        <taxon>Myida</taxon>
        <taxon>Dreissenoidea</taxon>
        <taxon>Dreissenidae</taxon>
        <taxon>Dreissena</taxon>
    </lineage>
</organism>
<evidence type="ECO:0000313" key="1">
    <source>
        <dbReference type="EMBL" id="KAH3894027.1"/>
    </source>
</evidence>